<comment type="caution">
    <text evidence="1">The sequence shown here is derived from an EMBL/GenBank/DDBJ whole genome shotgun (WGS) entry which is preliminary data.</text>
</comment>
<evidence type="ECO:0000313" key="2">
    <source>
        <dbReference type="Proteomes" id="UP000823854"/>
    </source>
</evidence>
<organism evidence="1 2">
    <name type="scientific">Candidatus Brachybacterium intestinipullorum</name>
    <dbReference type="NCBI Taxonomy" id="2838512"/>
    <lineage>
        <taxon>Bacteria</taxon>
        <taxon>Bacillati</taxon>
        <taxon>Actinomycetota</taxon>
        <taxon>Actinomycetes</taxon>
        <taxon>Micrococcales</taxon>
        <taxon>Dermabacteraceae</taxon>
        <taxon>Brachybacterium</taxon>
    </lineage>
</organism>
<dbReference type="PANTHER" id="PTHR43649:SF12">
    <property type="entry name" value="DIACETYLCHITOBIOSE BINDING PROTEIN DASA"/>
    <property type="match status" value="1"/>
</dbReference>
<gene>
    <name evidence="1" type="ORF">H9932_03800</name>
</gene>
<accession>A0A9D2PY35</accession>
<dbReference type="PROSITE" id="PS51318">
    <property type="entry name" value="TAT"/>
    <property type="match status" value="1"/>
</dbReference>
<protein>
    <submittedName>
        <fullName evidence="1">Uncharacterized protein</fullName>
    </submittedName>
</protein>
<sequence>MDETPRPQLSRRGVLGRAGAVGAAAVIAPAVLAACGGDSGADAEVVGEADYEPGSAEPVVELGPETEGINYPPDYQGPKARALEPFGDGETEFSVLGRSIPELDYPTNYYANLLEETTGVKVAYQPVPLGEDGITTVNAMLSGGELPHALMTGMGLFTVSQVAVYGQQGMFLPLDKLIDEHAPHIRDMFEQFPQMREQFTSPDGRLYAVPSMNDCYHCKTGDVRTWYNSAWLEEVGASVPETLTDYEALMEEWKSWSGLPERAGLTVTTSDTLMNLVNFFMGSFTEVSSTHLLLRDGKVTWVPTEDAYRQGLIWIQEQFAKGHFAQSMLSMTTEQLQQMGDDPEGPRFGVVYGNSQGDFATTLDFENPENAASRMQPLPPMEGPDGLRTCHWDWYQLGSPNFVITSSCPDPVQMIRWADYQFELGMTISMGRGEQGTGWDYAGTDAVGIDGQQALYEVLPDSTELTNQAWWEWGPFFKSMSQRHGEAVMEGSSSIEPSLFAAGEAYEPYRLDQELVLPTLAFDMEQSAQVGEIETNLIQHLEQSIASAASGRTDFTKDADWQAYADQFTTIGVENLLEIYQSALDEQY</sequence>
<name>A0A9D2PY35_9MICO</name>
<dbReference type="InterPro" id="IPR006311">
    <property type="entry name" value="TAT_signal"/>
</dbReference>
<dbReference type="AlphaFoldDB" id="A0A9D2PY35"/>
<reference evidence="1" key="1">
    <citation type="journal article" date="2021" name="PeerJ">
        <title>Extensive microbial diversity within the chicken gut microbiome revealed by metagenomics and culture.</title>
        <authorList>
            <person name="Gilroy R."/>
            <person name="Ravi A."/>
            <person name="Getino M."/>
            <person name="Pursley I."/>
            <person name="Horton D.L."/>
            <person name="Alikhan N.F."/>
            <person name="Baker D."/>
            <person name="Gharbi K."/>
            <person name="Hall N."/>
            <person name="Watson M."/>
            <person name="Adriaenssens E.M."/>
            <person name="Foster-Nyarko E."/>
            <person name="Jarju S."/>
            <person name="Secka A."/>
            <person name="Antonio M."/>
            <person name="Oren A."/>
            <person name="Chaudhuri R.R."/>
            <person name="La Ragione R."/>
            <person name="Hildebrand F."/>
            <person name="Pallen M.J."/>
        </authorList>
    </citation>
    <scope>NUCLEOTIDE SEQUENCE</scope>
    <source>
        <strain evidence="1">CHK130-7132</strain>
    </source>
</reference>
<dbReference type="EMBL" id="DWWC01000077">
    <property type="protein sequence ID" value="HJC68791.1"/>
    <property type="molecule type" value="Genomic_DNA"/>
</dbReference>
<dbReference type="PANTHER" id="PTHR43649">
    <property type="entry name" value="ARABINOSE-BINDING PROTEIN-RELATED"/>
    <property type="match status" value="1"/>
</dbReference>
<dbReference type="PROSITE" id="PS51257">
    <property type="entry name" value="PROKAR_LIPOPROTEIN"/>
    <property type="match status" value="1"/>
</dbReference>
<dbReference type="InterPro" id="IPR050490">
    <property type="entry name" value="Bact_solute-bd_prot1"/>
</dbReference>
<dbReference type="Proteomes" id="UP000823854">
    <property type="component" value="Unassembled WGS sequence"/>
</dbReference>
<proteinExistence type="predicted"/>
<dbReference type="Gene3D" id="3.40.190.10">
    <property type="entry name" value="Periplasmic binding protein-like II"/>
    <property type="match status" value="2"/>
</dbReference>
<evidence type="ECO:0000313" key="1">
    <source>
        <dbReference type="EMBL" id="HJC68791.1"/>
    </source>
</evidence>
<reference evidence="1" key="2">
    <citation type="submission" date="2021-04" db="EMBL/GenBank/DDBJ databases">
        <authorList>
            <person name="Gilroy R."/>
        </authorList>
    </citation>
    <scope>NUCLEOTIDE SEQUENCE</scope>
    <source>
        <strain evidence="1">CHK130-7132</strain>
    </source>
</reference>
<dbReference type="SUPFAM" id="SSF53850">
    <property type="entry name" value="Periplasmic binding protein-like II"/>
    <property type="match status" value="1"/>
</dbReference>